<dbReference type="InterPro" id="IPR012675">
    <property type="entry name" value="Beta-grasp_dom_sf"/>
</dbReference>
<evidence type="ECO:0000313" key="3">
    <source>
        <dbReference type="Proteomes" id="UP000028643"/>
    </source>
</evidence>
<dbReference type="InterPro" id="IPR003749">
    <property type="entry name" value="ThiS/MoaD-like"/>
</dbReference>
<dbReference type="AlphaFoldDB" id="A0A085V231"/>
<gene>
    <name evidence="2" type="ORF">AFK24_02485</name>
    <name evidence="1" type="ORF">IV02_19340</name>
</gene>
<organism evidence="1 3">
    <name type="scientific">Pseudomonas syringae</name>
    <dbReference type="NCBI Taxonomy" id="317"/>
    <lineage>
        <taxon>Bacteria</taxon>
        <taxon>Pseudomonadati</taxon>
        <taxon>Pseudomonadota</taxon>
        <taxon>Gammaproteobacteria</taxon>
        <taxon>Pseudomonadales</taxon>
        <taxon>Pseudomonadaceae</taxon>
        <taxon>Pseudomonas</taxon>
    </lineage>
</organism>
<evidence type="ECO:0000313" key="2">
    <source>
        <dbReference type="EMBL" id="OCR26688.1"/>
    </source>
</evidence>
<dbReference type="SUPFAM" id="SSF54285">
    <property type="entry name" value="MoaD/ThiS"/>
    <property type="match status" value="1"/>
</dbReference>
<sequence length="66" mass="7035">MHIQLNGEPLELPDGETVLALLTRLDLAGRRVAVELNLDIVPRSQHVSTVLSDGDQVEVVHAIGGG</sequence>
<evidence type="ECO:0000313" key="4">
    <source>
        <dbReference type="Proteomes" id="UP000093104"/>
    </source>
</evidence>
<dbReference type="EMBL" id="JPQT01000117">
    <property type="protein sequence ID" value="KFE49494.1"/>
    <property type="molecule type" value="Genomic_DNA"/>
</dbReference>
<dbReference type="InterPro" id="IPR016155">
    <property type="entry name" value="Mopterin_synth/thiamin_S_b"/>
</dbReference>
<dbReference type="eggNOG" id="COG2104">
    <property type="taxonomic scope" value="Bacteria"/>
</dbReference>
<dbReference type="Gene3D" id="3.10.20.30">
    <property type="match status" value="1"/>
</dbReference>
<dbReference type="RefSeq" id="WP_020291783.1">
    <property type="nucleotide sequence ID" value="NZ_JPQT01000117.1"/>
</dbReference>
<dbReference type="Proteomes" id="UP000028643">
    <property type="component" value="Unassembled WGS sequence"/>
</dbReference>
<protein>
    <submittedName>
        <fullName evidence="1">Thiamine biosynthesis protein ThiS</fullName>
    </submittedName>
</protein>
<dbReference type="NCBIfam" id="TIGR01683">
    <property type="entry name" value="thiS"/>
    <property type="match status" value="1"/>
</dbReference>
<name>A0A085V231_PSESX</name>
<dbReference type="EMBL" id="LGSI01000007">
    <property type="protein sequence ID" value="OCR26688.1"/>
    <property type="molecule type" value="Genomic_DNA"/>
</dbReference>
<evidence type="ECO:0000313" key="1">
    <source>
        <dbReference type="EMBL" id="KFE49494.1"/>
    </source>
</evidence>
<dbReference type="Proteomes" id="UP000093104">
    <property type="component" value="Unassembled WGS sequence"/>
</dbReference>
<reference evidence="2 4" key="2">
    <citation type="submission" date="2015-07" db="EMBL/GenBank/DDBJ databases">
        <title>Draft genome sequence of a diazotrophic, plant growth-promoting rhizobacterium of the Pseudomonas syringae complex.</title>
        <authorList>
            <person name="Patten C.L."/>
            <person name="Jeong H."/>
        </authorList>
    </citation>
    <scope>NUCLEOTIDE SEQUENCE [LARGE SCALE GENOMIC DNA]</scope>
    <source>
        <strain evidence="2 4">GR12-2</strain>
    </source>
</reference>
<dbReference type="PANTHER" id="PTHR34472:SF1">
    <property type="entry name" value="SULFUR CARRIER PROTEIN THIS"/>
    <property type="match status" value="1"/>
</dbReference>
<dbReference type="InterPro" id="IPR010035">
    <property type="entry name" value="Thi_S"/>
</dbReference>
<dbReference type="PATRIC" id="fig|317.174.peg.3952"/>
<dbReference type="Pfam" id="PF02597">
    <property type="entry name" value="ThiS"/>
    <property type="match status" value="1"/>
</dbReference>
<reference evidence="1 3" key="1">
    <citation type="submission" date="2014-07" db="EMBL/GenBank/DDBJ databases">
        <title>Draft Genome Sequences of Environmental Pseudomonas syringae strains.</title>
        <authorList>
            <person name="Baltrus D.A."/>
            <person name="Berge O."/>
            <person name="Morris C."/>
        </authorList>
    </citation>
    <scope>NUCLEOTIDE SEQUENCE [LARGE SCALE GENOMIC DNA]</scope>
    <source>
        <strain evidence="1 3">CEB003</strain>
    </source>
</reference>
<comment type="caution">
    <text evidence="1">The sequence shown here is derived from an EMBL/GenBank/DDBJ whole genome shotgun (WGS) entry which is preliminary data.</text>
</comment>
<dbReference type="CDD" id="cd00565">
    <property type="entry name" value="Ubl_ThiS"/>
    <property type="match status" value="1"/>
</dbReference>
<accession>A0A085V231</accession>
<dbReference type="OrthoDB" id="9800283at2"/>
<proteinExistence type="predicted"/>
<dbReference type="PANTHER" id="PTHR34472">
    <property type="entry name" value="SULFUR CARRIER PROTEIN THIS"/>
    <property type="match status" value="1"/>
</dbReference>